<name>A0A5C4JWU8_9HYPH</name>
<feature type="domain" description="Nucleotidyl transferase" evidence="1">
    <location>
        <begin position="61"/>
        <end position="214"/>
    </location>
</feature>
<dbReference type="EMBL" id="VCLB01000001">
    <property type="protein sequence ID" value="TNB49785.1"/>
    <property type="molecule type" value="Genomic_DNA"/>
</dbReference>
<protein>
    <recommendedName>
        <fullName evidence="1">Nucleotidyl transferase domain-containing protein</fullName>
    </recommendedName>
</protein>
<dbReference type="InterPro" id="IPR005835">
    <property type="entry name" value="NTP_transferase_dom"/>
</dbReference>
<accession>A0A5C4JWU8</accession>
<dbReference type="OrthoDB" id="9788272at2"/>
<dbReference type="PIRSF" id="PIRSF028162">
    <property type="entry name" value="BcbE_prd"/>
    <property type="match status" value="1"/>
</dbReference>
<reference evidence="2 3" key="1">
    <citation type="submission" date="2019-06" db="EMBL/GenBank/DDBJ databases">
        <title>Martelella lutilitoris sp. nov., isolated from a tidal mudflat.</title>
        <authorList>
            <person name="Kim Y.-J."/>
        </authorList>
    </citation>
    <scope>NUCLEOTIDE SEQUENCE [LARGE SCALE GENOMIC DNA]</scope>
    <source>
        <strain evidence="2 3">GH2-6</strain>
    </source>
</reference>
<dbReference type="InterPro" id="IPR016873">
    <property type="entry name" value="Caps_polysacc_synth_BcbE_prd"/>
</dbReference>
<dbReference type="Pfam" id="PF00483">
    <property type="entry name" value="NTP_transferase"/>
    <property type="match status" value="1"/>
</dbReference>
<evidence type="ECO:0000313" key="2">
    <source>
        <dbReference type="EMBL" id="TNB49785.1"/>
    </source>
</evidence>
<dbReference type="RefSeq" id="WP_138746827.1">
    <property type="nucleotide sequence ID" value="NZ_VCLB01000001.1"/>
</dbReference>
<dbReference type="SUPFAM" id="SSF53448">
    <property type="entry name" value="Nucleotide-diphospho-sugar transferases"/>
    <property type="match status" value="1"/>
</dbReference>
<proteinExistence type="predicted"/>
<organism evidence="2 3">
    <name type="scientific">Martelella lutilitoris</name>
    <dbReference type="NCBI Taxonomy" id="2583532"/>
    <lineage>
        <taxon>Bacteria</taxon>
        <taxon>Pseudomonadati</taxon>
        <taxon>Pseudomonadota</taxon>
        <taxon>Alphaproteobacteria</taxon>
        <taxon>Hyphomicrobiales</taxon>
        <taxon>Aurantimonadaceae</taxon>
        <taxon>Martelella</taxon>
    </lineage>
</organism>
<evidence type="ECO:0000313" key="3">
    <source>
        <dbReference type="Proteomes" id="UP000307874"/>
    </source>
</evidence>
<dbReference type="Gene3D" id="3.90.550.10">
    <property type="entry name" value="Spore Coat Polysaccharide Biosynthesis Protein SpsA, Chain A"/>
    <property type="match status" value="1"/>
</dbReference>
<dbReference type="InterPro" id="IPR029044">
    <property type="entry name" value="Nucleotide-diphossugar_trans"/>
</dbReference>
<keyword evidence="3" id="KW-1185">Reference proteome</keyword>
<dbReference type="Proteomes" id="UP000307874">
    <property type="component" value="Unassembled WGS sequence"/>
</dbReference>
<gene>
    <name evidence="2" type="ORF">FF124_02160</name>
</gene>
<dbReference type="AlphaFoldDB" id="A0A5C4JWU8"/>
<sequence>MKIVVLMGGENLDIKGERYPLYMTEFNEELILERQIAALQTLDPSAIIFCVRRSDIYDFNVDDVIAQSAENGACVEVSGPTAGSVCTALLAAEQIDKDEEIILVAVDELIDADLTQIVRAFRDRKADAGVVSFRSVHPRYSFALLDDDGFVCEVAEKRPISKHALASFYYFRKGSDFVLCAQSVVRKDRKIKDAFFISQTINEMVLRHKTVAIEFIDNDQFHPVKTEMQLAQYISQLHEHREGFLH</sequence>
<evidence type="ECO:0000259" key="1">
    <source>
        <dbReference type="Pfam" id="PF00483"/>
    </source>
</evidence>
<comment type="caution">
    <text evidence="2">The sequence shown here is derived from an EMBL/GenBank/DDBJ whole genome shotgun (WGS) entry which is preliminary data.</text>
</comment>